<feature type="region of interest" description="Disordered" evidence="2">
    <location>
        <begin position="712"/>
        <end position="756"/>
    </location>
</feature>
<feature type="compositionally biased region" description="Low complexity" evidence="2">
    <location>
        <begin position="744"/>
        <end position="753"/>
    </location>
</feature>
<feature type="region of interest" description="Disordered" evidence="2">
    <location>
        <begin position="646"/>
        <end position="689"/>
    </location>
</feature>
<comment type="caution">
    <text evidence="3">The sequence shown here is derived from an EMBL/GenBank/DDBJ whole genome shotgun (WGS) entry which is preliminary data.</text>
</comment>
<dbReference type="VEuPathDB" id="TriTrypDB:Lsey_0168_0020"/>
<proteinExistence type="predicted"/>
<feature type="compositionally biased region" description="Polar residues" evidence="2">
    <location>
        <begin position="669"/>
        <end position="685"/>
    </location>
</feature>
<evidence type="ECO:0000256" key="2">
    <source>
        <dbReference type="SAM" id="MobiDB-lite"/>
    </source>
</evidence>
<dbReference type="AlphaFoldDB" id="A0A0N1IK20"/>
<feature type="compositionally biased region" description="Low complexity" evidence="2">
    <location>
        <begin position="526"/>
        <end position="541"/>
    </location>
</feature>
<dbReference type="PANTHER" id="PTHR23159">
    <property type="entry name" value="CENTROSOMAL PROTEIN 2"/>
    <property type="match status" value="1"/>
</dbReference>
<feature type="region of interest" description="Disordered" evidence="2">
    <location>
        <begin position="485"/>
        <end position="580"/>
    </location>
</feature>
<keyword evidence="4" id="KW-1185">Reference proteome</keyword>
<dbReference type="EMBL" id="LJSK01000168">
    <property type="protein sequence ID" value="KPI85755.1"/>
    <property type="molecule type" value="Genomic_DNA"/>
</dbReference>
<dbReference type="Proteomes" id="UP000038009">
    <property type="component" value="Unassembled WGS sequence"/>
</dbReference>
<feature type="compositionally biased region" description="Low complexity" evidence="2">
    <location>
        <begin position="164"/>
        <end position="191"/>
    </location>
</feature>
<evidence type="ECO:0000313" key="3">
    <source>
        <dbReference type="EMBL" id="KPI85755.1"/>
    </source>
</evidence>
<keyword evidence="1" id="KW-0175">Coiled coil</keyword>
<evidence type="ECO:0000256" key="1">
    <source>
        <dbReference type="SAM" id="Coils"/>
    </source>
</evidence>
<name>A0A0N1IK20_LEPSE</name>
<feature type="region of interest" description="Disordered" evidence="2">
    <location>
        <begin position="320"/>
        <end position="354"/>
    </location>
</feature>
<sequence length="1100" mass="119449">MSAQIADATSSSTAVKSNDIIAFRSSLGASRCLIGVVASIPNAQLQDGTAAVLVQPRPLISVPPQPSPNPQSKKSTALRLIGELVDRSDPAVAQLAITPLPSLSIRKKDVVTNDLEASAIMTAEELQVMQEQQRSLQTDLDTSRARVKEIEELLRQSAAQKRNPPLQASPSQPATAPSVTAASPKSAEGAAKAVDAAERELLLSRAGLRTVKSIVWSDLQRRTHRKSSQLLVTLIETSVMLLHDPQSAQFDYAVQQSSTLAKRLAAVKPKDVKDDDCTKIKQFLRACPTVDAVEKEHKAAAALYRWLAAVLKSSQAHRDLQGAQRSASSPRASEAVAATHTTIPTSPGPPARDLNALTHDAESALRRERTDQLEYIQMAEEEVAALDELIAEAKALALSQSIPLSTVPGTASASHEGLQVSETVVPALTVPASWVVCVFAAADAPDMDACATKSKGTPVTFSLPASHKLVAVVRTTPTTTVAAITTRATASDTPKSGVNAQRPDDSETRRGMRDDERRCSTQSALPPTTVSSRRSSVVVVVPPQPPSPRAPAPSMKNDAAVPRPSEHLKAEPEGTSSREAELAEKARLLEARLAAALQQNPKEAELQLLRDEVNAKRMELQRVTEERDRLLLERREKTRWRNYGSPMRRKIAVNSSDDRNNSEGDGDSSPLQQPGSGRYSRQPSTPRDMVDRSIVDELEEQLTEAHQRILELQNEASQRRRRRSVSAGEPNAADTTFPSPAAPPAEGETAEVPSKAVAAGPVAARLPARTVAQEVYDELESRLQSVSTELETQRQGMQKLEEQLNSALHRRAEAESVVSAQKRELEEVWERLEVAEARAEEQRLLTEQRLLMAQAQQQNSSAQLQAPAASVAAQLASAERTLSFSPHGTAPVPPGLPRLWMPSATTDSLSDASHFFVAPSTGDTEAKSQLNDDVVTVATGATGAAYGSISRRSLEAPMGSTSVEALPTFGTGAPMQPNSVVHGGSYSRGVSASLQSRPVEQLSTIELRHEVHRLREEVERHQSGELRLSMELQTLREKQKAERKRRRDARLARTQMLLRMKDTITEVIERSNQELEAIPALLERGKEEAEALVMKRRMHR</sequence>
<feature type="compositionally biased region" description="Basic and acidic residues" evidence="2">
    <location>
        <begin position="564"/>
        <end position="580"/>
    </location>
</feature>
<protein>
    <submittedName>
        <fullName evidence="3">Uncharacterized protein</fullName>
    </submittedName>
</protein>
<dbReference type="OrthoDB" id="266181at2759"/>
<feature type="region of interest" description="Disordered" evidence="2">
    <location>
        <begin position="157"/>
        <end position="191"/>
    </location>
</feature>
<feature type="compositionally biased region" description="Pro residues" evidence="2">
    <location>
        <begin position="542"/>
        <end position="551"/>
    </location>
</feature>
<feature type="coiled-coil region" evidence="1">
    <location>
        <begin position="776"/>
        <end position="865"/>
    </location>
</feature>
<evidence type="ECO:0000313" key="4">
    <source>
        <dbReference type="Proteomes" id="UP000038009"/>
    </source>
</evidence>
<gene>
    <name evidence="3" type="ORF">ABL78_5173</name>
</gene>
<organism evidence="3 4">
    <name type="scientific">Leptomonas seymouri</name>
    <dbReference type="NCBI Taxonomy" id="5684"/>
    <lineage>
        <taxon>Eukaryota</taxon>
        <taxon>Discoba</taxon>
        <taxon>Euglenozoa</taxon>
        <taxon>Kinetoplastea</taxon>
        <taxon>Metakinetoplastina</taxon>
        <taxon>Trypanosomatida</taxon>
        <taxon>Trypanosomatidae</taxon>
        <taxon>Leishmaniinae</taxon>
        <taxon>Leptomonas</taxon>
    </lineage>
</organism>
<feature type="compositionally biased region" description="Basic and acidic residues" evidence="2">
    <location>
        <begin position="502"/>
        <end position="519"/>
    </location>
</feature>
<reference evidence="3 4" key="1">
    <citation type="journal article" date="2015" name="PLoS Pathog.">
        <title>Leptomonas seymouri: Adaptations to the Dixenous Life Cycle Analyzed by Genome Sequencing, Transcriptome Profiling and Co-infection with Leishmania donovani.</title>
        <authorList>
            <person name="Kraeva N."/>
            <person name="Butenko A."/>
            <person name="Hlavacova J."/>
            <person name="Kostygov A."/>
            <person name="Myskova J."/>
            <person name="Grybchuk D."/>
            <person name="Lestinova T."/>
            <person name="Votypka J."/>
            <person name="Volf P."/>
            <person name="Opperdoes F."/>
            <person name="Flegontov P."/>
            <person name="Lukes J."/>
            <person name="Yurchenko V."/>
        </authorList>
    </citation>
    <scope>NUCLEOTIDE SEQUENCE [LARGE SCALE GENOMIC DNA]</scope>
    <source>
        <strain evidence="3 4">ATCC 30220</strain>
    </source>
</reference>
<dbReference type="PANTHER" id="PTHR23159:SF31">
    <property type="entry name" value="CENTROSOME-ASSOCIATED PROTEIN CEP250 ISOFORM X1"/>
    <property type="match status" value="1"/>
</dbReference>
<dbReference type="OMA" id="RMQGNIA"/>
<accession>A0A0N1IK20</accession>